<evidence type="ECO:0000256" key="9">
    <source>
        <dbReference type="ARBA" id="ARBA00023170"/>
    </source>
</evidence>
<dbReference type="InterPro" id="IPR032675">
    <property type="entry name" value="LRR_dom_sf"/>
</dbReference>
<dbReference type="InterPro" id="IPR035897">
    <property type="entry name" value="Toll_tir_struct_dom_sf"/>
</dbReference>
<evidence type="ECO:0000256" key="8">
    <source>
        <dbReference type="ARBA" id="ARBA00023136"/>
    </source>
</evidence>
<dbReference type="PROSITE" id="PS50104">
    <property type="entry name" value="TIR"/>
    <property type="match status" value="1"/>
</dbReference>
<dbReference type="Pfam" id="PF01582">
    <property type="entry name" value="TIR"/>
    <property type="match status" value="1"/>
</dbReference>
<dbReference type="Gene3D" id="3.40.50.10140">
    <property type="entry name" value="Toll/interleukin-1 receptor homology (TIR) domain"/>
    <property type="match status" value="1"/>
</dbReference>
<comment type="similarity">
    <text evidence="2">Belongs to the Toll-like receptor family.</text>
</comment>
<sequence>MEKENKLLLKMTSLKKLAVLLLLATAVNSSKLLRCPTSDTKCYCSEFGELEIQCPKFDPRITVRIQPNNFLNFDCDNSTDSDYDLVPEYNLPEAQMIKITKCPLPHGRSLSTYFKNIHIDKILWLQIFSGGVNSRHPLESSHLKGFEDITRFLISGNENEFRDLPSDLFTSMQKLTWITMRVGNIQLPVDLFAPLANLEFLELGHNKMTTLEPGLLRKNNKLQQLNLWGNNLRNLNKDAFNGLENLRELDLSTNGMESLEPDLFIYLPNLTHLNLGGNNFASLPEGLFANNRKLTILKMLENRVPMDTLPDGFLANQTMLVDVFIKCELRKIPEDIFEESINIASIKLDGNQLEVLPKYLFKDQRQLSTLDLSDNYLTDLPEELFEGTPELKKLDLSYNRIEDIPEKLFQPLTKLRELQINNNYLVSFQPKVFQGILSVRVINLANNRLTFENVIVSIDDHNNTEYSVYPVGSRFQRLENLENLNLRNNSIRTIFEDFTLTNLKKLDLSYNNISILSKDNLQFTSRQELEIDLRHNNIETVNFNNFISEDSPSNMVVYLENNPIICNCQILDFVKYIKKPELIKKTGITMELGDLNCTKPEKLRGRSVTDVKPLELTCPFDDPSSNLEKRCPESCSSCDVRLEDRTLLMDCYGNLSLSSLPNAANSSLHNVELRIEGQGLTEFTSSSTIGYRQISKLFLGDNEIKNIGELPPKLVELELQNNQIEVLNDTTIMSLNYSTTLKSMKLSGNPWRCDCSNLAFINFVQKSYTRIVDYSEMKCSNGEFVNTLTASGLCSEDNFIVVLACIILAVFSIVVGTCAALYYKYQKQIKMWLYSHNLFLWFVTEEEMDKDKSYDAFVSYAHQDADFVTDHLVPQLEKCVVPYKLCFHERDFLPGLEISTQISNSINESKRTIVIMSPHYLNSNWGQWEFRVAQSQAATEKRSRIIVILYGDIGDINKLEPDIRDYLKLNTYVKWGDKWFWEKLRYAMPHVKGQGPLDKSKGLVKTAIKSSVDDKLELIKPISVTPPQLTTPPAEQIANPLIAKLNAKNAAKNHNGINGHNNGHINGAYVINTSSRQSDV</sequence>
<dbReference type="PANTHER" id="PTHR24365">
    <property type="entry name" value="TOLL-LIKE RECEPTOR"/>
    <property type="match status" value="1"/>
</dbReference>
<reference evidence="14" key="1">
    <citation type="submission" date="2022-01" db="EMBL/GenBank/DDBJ databases">
        <authorList>
            <person name="King R."/>
        </authorList>
    </citation>
    <scope>NUCLEOTIDE SEQUENCE</scope>
</reference>
<dbReference type="Gene3D" id="3.80.10.10">
    <property type="entry name" value="Ribonuclease Inhibitor"/>
    <property type="match status" value="3"/>
</dbReference>
<keyword evidence="9" id="KW-0675">Receptor</keyword>
<dbReference type="InterPro" id="IPR003591">
    <property type="entry name" value="Leu-rich_rpt_typical-subtyp"/>
</dbReference>
<dbReference type="SUPFAM" id="SSF52058">
    <property type="entry name" value="L domain-like"/>
    <property type="match status" value="3"/>
</dbReference>
<keyword evidence="4 11" id="KW-0812">Transmembrane</keyword>
<evidence type="ECO:0000256" key="1">
    <source>
        <dbReference type="ARBA" id="ARBA00004479"/>
    </source>
</evidence>
<feature type="transmembrane region" description="Helical" evidence="11">
    <location>
        <begin position="799"/>
        <end position="823"/>
    </location>
</feature>
<reference evidence="14" key="2">
    <citation type="submission" date="2022-10" db="EMBL/GenBank/DDBJ databases">
        <authorList>
            <consortium name="ENA_rothamsted_submissions"/>
            <consortium name="culmorum"/>
            <person name="King R."/>
        </authorList>
    </citation>
    <scope>NUCLEOTIDE SEQUENCE</scope>
</reference>
<evidence type="ECO:0000256" key="7">
    <source>
        <dbReference type="ARBA" id="ARBA00022989"/>
    </source>
</evidence>
<keyword evidence="10" id="KW-0325">Glycoprotein</keyword>
<name>A0A9N9S1M2_9DIPT</name>
<dbReference type="GO" id="GO:0005886">
    <property type="term" value="C:plasma membrane"/>
    <property type="evidence" value="ECO:0007669"/>
    <property type="project" value="TreeGrafter"/>
</dbReference>
<dbReference type="PRINTS" id="PR01537">
    <property type="entry name" value="INTRLKN1R1F"/>
</dbReference>
<dbReference type="AlphaFoldDB" id="A0A9N9S1M2"/>
<dbReference type="PANTHER" id="PTHR24365:SF541">
    <property type="entry name" value="PROTEIN TOLL-RELATED"/>
    <property type="match status" value="1"/>
</dbReference>
<accession>A0A9N9S1M2</accession>
<dbReference type="PRINTS" id="PR00019">
    <property type="entry name" value="LEURICHRPT"/>
</dbReference>
<feature type="signal peptide" evidence="12">
    <location>
        <begin position="1"/>
        <end position="29"/>
    </location>
</feature>
<dbReference type="InterPro" id="IPR000483">
    <property type="entry name" value="Cys-rich_flank_reg_C"/>
</dbReference>
<dbReference type="FunFam" id="3.40.50.10140:FF:000026">
    <property type="entry name" value="Toll-like receptor 2"/>
    <property type="match status" value="1"/>
</dbReference>
<dbReference type="SMART" id="SM00364">
    <property type="entry name" value="LRR_BAC"/>
    <property type="match status" value="6"/>
</dbReference>
<protein>
    <recommendedName>
        <fullName evidence="13">TIR domain-containing protein</fullName>
    </recommendedName>
</protein>
<dbReference type="PROSITE" id="PS51450">
    <property type="entry name" value="LRR"/>
    <property type="match status" value="6"/>
</dbReference>
<dbReference type="Pfam" id="PF00560">
    <property type="entry name" value="LRR_1"/>
    <property type="match status" value="2"/>
</dbReference>
<dbReference type="Proteomes" id="UP001153620">
    <property type="component" value="Chromosome 3"/>
</dbReference>
<keyword evidence="7 11" id="KW-1133">Transmembrane helix</keyword>
<dbReference type="GO" id="GO:0038023">
    <property type="term" value="F:signaling receptor activity"/>
    <property type="evidence" value="ECO:0007669"/>
    <property type="project" value="TreeGrafter"/>
</dbReference>
<dbReference type="SMART" id="SM00369">
    <property type="entry name" value="LRR_TYP"/>
    <property type="match status" value="11"/>
</dbReference>
<dbReference type="OrthoDB" id="1421090at2759"/>
<dbReference type="EMBL" id="OU895879">
    <property type="protein sequence ID" value="CAG9807513.1"/>
    <property type="molecule type" value="Genomic_DNA"/>
</dbReference>
<proteinExistence type="inferred from homology"/>
<feature type="domain" description="TIR" evidence="13">
    <location>
        <begin position="852"/>
        <end position="988"/>
    </location>
</feature>
<comment type="subcellular location">
    <subcellularLocation>
        <location evidence="1">Membrane</location>
        <topology evidence="1">Single-pass type I membrane protein</topology>
    </subcellularLocation>
</comment>
<dbReference type="InterPro" id="IPR001611">
    <property type="entry name" value="Leu-rich_rpt"/>
</dbReference>
<dbReference type="Pfam" id="PF13855">
    <property type="entry name" value="LRR_8"/>
    <property type="match status" value="2"/>
</dbReference>
<evidence type="ECO:0000256" key="11">
    <source>
        <dbReference type="SAM" id="Phobius"/>
    </source>
</evidence>
<dbReference type="FunFam" id="3.80.10.10:FF:001164">
    <property type="entry name" value="GH01279p"/>
    <property type="match status" value="2"/>
</dbReference>
<evidence type="ECO:0000313" key="14">
    <source>
        <dbReference type="EMBL" id="CAG9807513.1"/>
    </source>
</evidence>
<evidence type="ECO:0000259" key="13">
    <source>
        <dbReference type="PROSITE" id="PS50104"/>
    </source>
</evidence>
<keyword evidence="5 12" id="KW-0732">Signal</keyword>
<evidence type="ECO:0000256" key="10">
    <source>
        <dbReference type="ARBA" id="ARBA00023180"/>
    </source>
</evidence>
<keyword evidence="8 11" id="KW-0472">Membrane</keyword>
<dbReference type="GO" id="GO:0007165">
    <property type="term" value="P:signal transduction"/>
    <property type="evidence" value="ECO:0007669"/>
    <property type="project" value="InterPro"/>
</dbReference>
<evidence type="ECO:0000256" key="4">
    <source>
        <dbReference type="ARBA" id="ARBA00022692"/>
    </source>
</evidence>
<keyword evidence="15" id="KW-1185">Reference proteome</keyword>
<evidence type="ECO:0000256" key="2">
    <source>
        <dbReference type="ARBA" id="ARBA00009634"/>
    </source>
</evidence>
<evidence type="ECO:0000256" key="3">
    <source>
        <dbReference type="ARBA" id="ARBA00022614"/>
    </source>
</evidence>
<dbReference type="SMART" id="SM00365">
    <property type="entry name" value="LRR_SD22"/>
    <property type="match status" value="6"/>
</dbReference>
<evidence type="ECO:0000256" key="6">
    <source>
        <dbReference type="ARBA" id="ARBA00022737"/>
    </source>
</evidence>
<organism evidence="14 15">
    <name type="scientific">Chironomus riparius</name>
    <dbReference type="NCBI Taxonomy" id="315576"/>
    <lineage>
        <taxon>Eukaryota</taxon>
        <taxon>Metazoa</taxon>
        <taxon>Ecdysozoa</taxon>
        <taxon>Arthropoda</taxon>
        <taxon>Hexapoda</taxon>
        <taxon>Insecta</taxon>
        <taxon>Pterygota</taxon>
        <taxon>Neoptera</taxon>
        <taxon>Endopterygota</taxon>
        <taxon>Diptera</taxon>
        <taxon>Nematocera</taxon>
        <taxon>Chironomoidea</taxon>
        <taxon>Chironomidae</taxon>
        <taxon>Chironominae</taxon>
        <taxon>Chironomus</taxon>
    </lineage>
</organism>
<keyword evidence="3" id="KW-0433">Leucine-rich repeat</keyword>
<evidence type="ECO:0000313" key="15">
    <source>
        <dbReference type="Proteomes" id="UP001153620"/>
    </source>
</evidence>
<dbReference type="InterPro" id="IPR000157">
    <property type="entry name" value="TIR_dom"/>
</dbReference>
<keyword evidence="6" id="KW-0677">Repeat</keyword>
<evidence type="ECO:0000256" key="5">
    <source>
        <dbReference type="ARBA" id="ARBA00022729"/>
    </source>
</evidence>
<feature type="chain" id="PRO_5040213575" description="TIR domain-containing protein" evidence="12">
    <location>
        <begin position="30"/>
        <end position="1080"/>
    </location>
</feature>
<dbReference type="SMART" id="SM00255">
    <property type="entry name" value="TIR"/>
    <property type="match status" value="1"/>
</dbReference>
<dbReference type="SUPFAM" id="SSF52200">
    <property type="entry name" value="Toll/Interleukin receptor TIR domain"/>
    <property type="match status" value="1"/>
</dbReference>
<gene>
    <name evidence="14" type="ORF">CHIRRI_LOCUS10361</name>
</gene>
<dbReference type="SMART" id="SM00082">
    <property type="entry name" value="LRRCT"/>
    <property type="match status" value="2"/>
</dbReference>
<evidence type="ECO:0000256" key="12">
    <source>
        <dbReference type="SAM" id="SignalP"/>
    </source>
</evidence>